<gene>
    <name evidence="1" type="ORF">NFIA_002080</name>
</gene>
<dbReference type="AlphaFoldDB" id="A1DJH0"/>
<dbReference type="RefSeq" id="XP_001258756.1">
    <property type="nucleotide sequence ID" value="XM_001258755.1"/>
</dbReference>
<keyword evidence="2" id="KW-1185">Reference proteome</keyword>
<dbReference type="STRING" id="331117.A1DJH0"/>
<dbReference type="Proteomes" id="UP000006702">
    <property type="component" value="Unassembled WGS sequence"/>
</dbReference>
<dbReference type="OMA" id="VQCPFVA"/>
<accession>A1DJH0</accession>
<organism evidence="1 2">
    <name type="scientific">Neosartorya fischeri (strain ATCC 1020 / DSM 3700 / CBS 544.65 / FGSC A1164 / JCM 1740 / NRRL 181 / WB 181)</name>
    <name type="common">Aspergillus fischerianus</name>
    <dbReference type="NCBI Taxonomy" id="331117"/>
    <lineage>
        <taxon>Eukaryota</taxon>
        <taxon>Fungi</taxon>
        <taxon>Dikarya</taxon>
        <taxon>Ascomycota</taxon>
        <taxon>Pezizomycotina</taxon>
        <taxon>Eurotiomycetes</taxon>
        <taxon>Eurotiomycetidae</taxon>
        <taxon>Eurotiales</taxon>
        <taxon>Aspergillaceae</taxon>
        <taxon>Aspergillus</taxon>
        <taxon>Aspergillus subgen. Fumigati</taxon>
    </lineage>
</organism>
<dbReference type="VEuPathDB" id="FungiDB:NFIA_002080"/>
<reference evidence="2" key="1">
    <citation type="journal article" date="2008" name="PLoS Genet.">
        <title>Genomic islands in the pathogenic filamentous fungus Aspergillus fumigatus.</title>
        <authorList>
            <person name="Fedorova N.D."/>
            <person name="Khaldi N."/>
            <person name="Joardar V.S."/>
            <person name="Maiti R."/>
            <person name="Amedeo P."/>
            <person name="Anderson M.J."/>
            <person name="Crabtree J."/>
            <person name="Silva J.C."/>
            <person name="Badger J.H."/>
            <person name="Albarraq A."/>
            <person name="Angiuoli S."/>
            <person name="Bussey H."/>
            <person name="Bowyer P."/>
            <person name="Cotty P.J."/>
            <person name="Dyer P.S."/>
            <person name="Egan A."/>
            <person name="Galens K."/>
            <person name="Fraser-Liggett C.M."/>
            <person name="Haas B.J."/>
            <person name="Inman J.M."/>
            <person name="Kent R."/>
            <person name="Lemieux S."/>
            <person name="Malavazi I."/>
            <person name="Orvis J."/>
            <person name="Roemer T."/>
            <person name="Ronning C.M."/>
            <person name="Sundaram J.P."/>
            <person name="Sutton G."/>
            <person name="Turner G."/>
            <person name="Venter J.C."/>
            <person name="White O.R."/>
            <person name="Whitty B.R."/>
            <person name="Youngman P."/>
            <person name="Wolfe K.H."/>
            <person name="Goldman G.H."/>
            <person name="Wortman J.R."/>
            <person name="Jiang B."/>
            <person name="Denning D.W."/>
            <person name="Nierman W.C."/>
        </authorList>
    </citation>
    <scope>NUCLEOTIDE SEQUENCE [LARGE SCALE GENOMIC DNA]</scope>
    <source>
        <strain evidence="2">ATCC 1020 / DSM 3700 / CBS 544.65 / FGSC A1164 / JCM 1740 / NRRL 181 / WB 181</strain>
    </source>
</reference>
<name>A1DJH0_NEOFI</name>
<evidence type="ECO:0000313" key="1">
    <source>
        <dbReference type="EMBL" id="EAW16859.1"/>
    </source>
</evidence>
<dbReference type="OrthoDB" id="4161406at2759"/>
<dbReference type="KEGG" id="nfi:NFIA_002080"/>
<evidence type="ECO:0000313" key="2">
    <source>
        <dbReference type="Proteomes" id="UP000006702"/>
    </source>
</evidence>
<protein>
    <submittedName>
        <fullName evidence="1">Uncharacterized protein</fullName>
    </submittedName>
</protein>
<dbReference type="EMBL" id="DS027697">
    <property type="protein sequence ID" value="EAW16859.1"/>
    <property type="molecule type" value="Genomic_DNA"/>
</dbReference>
<dbReference type="HOGENOM" id="CLU_1594539_0_0_1"/>
<dbReference type="GeneID" id="4585284"/>
<dbReference type="eggNOG" id="ENOG502SV40">
    <property type="taxonomic scope" value="Eukaryota"/>
</dbReference>
<proteinExistence type="predicted"/>
<sequence>MSPLSLKAIGGAAAIYLVGRQVQCPFVAIPLMSVPLQPVLLVPNLPGISATGSTSVTPSLPPQHPPGVPQYNFDMCVGALMNPAVTITITGPVENNGARIHGLPSVYMVLGTVIDGEPAGGPVPTPCGSACLLYNNLNAGDYGKMQDILTRVKNL</sequence>